<organism evidence="5 6">
    <name type="scientific">Cryptosporangium arvum DSM 44712</name>
    <dbReference type="NCBI Taxonomy" id="927661"/>
    <lineage>
        <taxon>Bacteria</taxon>
        <taxon>Bacillati</taxon>
        <taxon>Actinomycetota</taxon>
        <taxon>Actinomycetes</taxon>
        <taxon>Cryptosporangiales</taxon>
        <taxon>Cryptosporangiaceae</taxon>
        <taxon>Cryptosporangium</taxon>
    </lineage>
</organism>
<dbReference type="RefSeq" id="WP_035850774.1">
    <property type="nucleotide sequence ID" value="NZ_KK073874.1"/>
</dbReference>
<dbReference type="SUPFAM" id="SSF48498">
    <property type="entry name" value="Tetracyclin repressor-like, C-terminal domain"/>
    <property type="match status" value="1"/>
</dbReference>
<evidence type="ECO:0000259" key="4">
    <source>
        <dbReference type="PROSITE" id="PS50977"/>
    </source>
</evidence>
<dbReference type="GO" id="GO:0000976">
    <property type="term" value="F:transcription cis-regulatory region binding"/>
    <property type="evidence" value="ECO:0007669"/>
    <property type="project" value="TreeGrafter"/>
</dbReference>
<reference evidence="5 6" key="1">
    <citation type="submission" date="2013-07" db="EMBL/GenBank/DDBJ databases">
        <authorList>
            <consortium name="DOE Joint Genome Institute"/>
            <person name="Eisen J."/>
            <person name="Huntemann M."/>
            <person name="Han J."/>
            <person name="Chen A."/>
            <person name="Kyrpides N."/>
            <person name="Mavromatis K."/>
            <person name="Markowitz V."/>
            <person name="Palaniappan K."/>
            <person name="Ivanova N."/>
            <person name="Schaumberg A."/>
            <person name="Pati A."/>
            <person name="Liolios K."/>
            <person name="Nordberg H.P."/>
            <person name="Cantor M.N."/>
            <person name="Hua S.X."/>
            <person name="Woyke T."/>
        </authorList>
    </citation>
    <scope>NUCLEOTIDE SEQUENCE [LARGE SCALE GENOMIC DNA]</scope>
    <source>
        <strain evidence="5 6">DSM 44712</strain>
    </source>
</reference>
<keyword evidence="6" id="KW-1185">Reference proteome</keyword>
<keyword evidence="1 2" id="KW-0238">DNA-binding</keyword>
<gene>
    <name evidence="5" type="ORF">CryarDRAFT_2556</name>
</gene>
<sequence length="219" mass="23131">MDEPGGGGGRRRGRRPGSPNTREAVLAAARSAFATHGYGKATIRSIARDAGVDPSLVIQFFTSKEDLFRASLELIVGPPEDVAASVAAAEGTLGTRMATFYFGLWERSETRPALTAMALSAASEPEARNAIRQLMGRQFIGPIAEHIGAERAARRVPLAATQLLGMAFLRYVVPTDPMASMPVADVIQVVAPVIDRYLTGDLDAVLTAELRPFGAAGPG</sequence>
<dbReference type="HOGENOM" id="CLU_069356_10_0_11"/>
<dbReference type="InterPro" id="IPR041678">
    <property type="entry name" value="TetR_C_16"/>
</dbReference>
<dbReference type="OrthoDB" id="3210235at2"/>
<dbReference type="Pfam" id="PF17920">
    <property type="entry name" value="TetR_C_16"/>
    <property type="match status" value="1"/>
</dbReference>
<dbReference type="Gene3D" id="1.10.10.60">
    <property type="entry name" value="Homeodomain-like"/>
    <property type="match status" value="1"/>
</dbReference>
<dbReference type="InterPro" id="IPR009057">
    <property type="entry name" value="Homeodomain-like_sf"/>
</dbReference>
<dbReference type="SUPFAM" id="SSF46689">
    <property type="entry name" value="Homeodomain-like"/>
    <property type="match status" value="1"/>
</dbReference>
<evidence type="ECO:0000256" key="3">
    <source>
        <dbReference type="SAM" id="MobiDB-lite"/>
    </source>
</evidence>
<dbReference type="Proteomes" id="UP000021053">
    <property type="component" value="Unassembled WGS sequence"/>
</dbReference>
<dbReference type="Gene3D" id="1.10.357.10">
    <property type="entry name" value="Tetracycline Repressor, domain 2"/>
    <property type="match status" value="1"/>
</dbReference>
<feature type="domain" description="HTH tetR-type" evidence="4">
    <location>
        <begin position="19"/>
        <end position="79"/>
    </location>
</feature>
<dbReference type="AlphaFoldDB" id="A0A010ZW50"/>
<evidence type="ECO:0000313" key="6">
    <source>
        <dbReference type="Proteomes" id="UP000021053"/>
    </source>
</evidence>
<dbReference type="PANTHER" id="PTHR30055">
    <property type="entry name" value="HTH-TYPE TRANSCRIPTIONAL REGULATOR RUTR"/>
    <property type="match status" value="1"/>
</dbReference>
<evidence type="ECO:0000256" key="1">
    <source>
        <dbReference type="ARBA" id="ARBA00023125"/>
    </source>
</evidence>
<feature type="DNA-binding region" description="H-T-H motif" evidence="2">
    <location>
        <begin position="42"/>
        <end position="61"/>
    </location>
</feature>
<dbReference type="PROSITE" id="PS50977">
    <property type="entry name" value="HTH_TETR_2"/>
    <property type="match status" value="1"/>
</dbReference>
<dbReference type="InterPro" id="IPR036271">
    <property type="entry name" value="Tet_transcr_reg_TetR-rel_C_sf"/>
</dbReference>
<proteinExistence type="predicted"/>
<dbReference type="InterPro" id="IPR050109">
    <property type="entry name" value="HTH-type_TetR-like_transc_reg"/>
</dbReference>
<evidence type="ECO:0000313" key="5">
    <source>
        <dbReference type="EMBL" id="EXG81442.1"/>
    </source>
</evidence>
<accession>A0A010ZW50</accession>
<protein>
    <submittedName>
        <fullName evidence="5">Transcriptional regulator</fullName>
    </submittedName>
</protein>
<dbReference type="Pfam" id="PF00440">
    <property type="entry name" value="TetR_N"/>
    <property type="match status" value="1"/>
</dbReference>
<dbReference type="EMBL" id="JFBT01000001">
    <property type="protein sequence ID" value="EXG81442.1"/>
    <property type="molecule type" value="Genomic_DNA"/>
</dbReference>
<evidence type="ECO:0000256" key="2">
    <source>
        <dbReference type="PROSITE-ProRule" id="PRU00335"/>
    </source>
</evidence>
<comment type="caution">
    <text evidence="5">The sequence shown here is derived from an EMBL/GenBank/DDBJ whole genome shotgun (WGS) entry which is preliminary data.</text>
</comment>
<dbReference type="InterPro" id="IPR001647">
    <property type="entry name" value="HTH_TetR"/>
</dbReference>
<feature type="region of interest" description="Disordered" evidence="3">
    <location>
        <begin position="1"/>
        <end position="21"/>
    </location>
</feature>
<dbReference type="GO" id="GO:0003700">
    <property type="term" value="F:DNA-binding transcription factor activity"/>
    <property type="evidence" value="ECO:0007669"/>
    <property type="project" value="TreeGrafter"/>
</dbReference>
<dbReference type="PRINTS" id="PR00455">
    <property type="entry name" value="HTHTETR"/>
</dbReference>
<name>A0A010ZW50_9ACTN</name>
<dbReference type="PANTHER" id="PTHR30055:SF235">
    <property type="entry name" value="TRANSCRIPTIONAL REGULATORY PROTEIN"/>
    <property type="match status" value="1"/>
</dbReference>